<evidence type="ECO:0000256" key="2">
    <source>
        <dbReference type="ARBA" id="ARBA00023002"/>
    </source>
</evidence>
<dbReference type="SUPFAM" id="SSF53720">
    <property type="entry name" value="ALDH-like"/>
    <property type="match status" value="1"/>
</dbReference>
<feature type="domain" description="Aldehyde dehydrogenase" evidence="5">
    <location>
        <begin position="4"/>
        <end position="453"/>
    </location>
</feature>
<dbReference type="InterPro" id="IPR015590">
    <property type="entry name" value="Aldehyde_DH_dom"/>
</dbReference>
<dbReference type="Pfam" id="PF00171">
    <property type="entry name" value="Aldedh"/>
    <property type="match status" value="1"/>
</dbReference>
<dbReference type="InterPro" id="IPR029510">
    <property type="entry name" value="Ald_DH_CS_GLU"/>
</dbReference>
<dbReference type="InterPro" id="IPR016162">
    <property type="entry name" value="Ald_DH_N"/>
</dbReference>
<evidence type="ECO:0000256" key="4">
    <source>
        <dbReference type="RuleBase" id="RU003345"/>
    </source>
</evidence>
<dbReference type="Proteomes" id="UP000193862">
    <property type="component" value="Unassembled WGS sequence"/>
</dbReference>
<dbReference type="InterPro" id="IPR016160">
    <property type="entry name" value="Ald_DH_CS_CYS"/>
</dbReference>
<evidence type="ECO:0000259" key="5">
    <source>
        <dbReference type="Pfam" id="PF00171"/>
    </source>
</evidence>
<dbReference type="InterPro" id="IPR016161">
    <property type="entry name" value="Ald_DH/histidinol_DH"/>
</dbReference>
<dbReference type="PANTHER" id="PTHR43353:SF5">
    <property type="entry name" value="SUCCINATE-SEMIALDEHYDE DEHYDROGENASE, MITOCHONDRIAL"/>
    <property type="match status" value="1"/>
</dbReference>
<keyword evidence="7" id="KW-1185">Reference proteome</keyword>
<accession>A0A1Y5RZM1</accession>
<dbReference type="GO" id="GO:0009450">
    <property type="term" value="P:gamma-aminobutyric acid catabolic process"/>
    <property type="evidence" value="ECO:0007669"/>
    <property type="project" value="InterPro"/>
</dbReference>
<dbReference type="OrthoDB" id="9812625at2"/>
<dbReference type="PANTHER" id="PTHR43353">
    <property type="entry name" value="SUCCINATE-SEMIALDEHYDE DEHYDROGENASE, MITOCHONDRIAL"/>
    <property type="match status" value="1"/>
</dbReference>
<dbReference type="AlphaFoldDB" id="A0A1Y5RZM1"/>
<protein>
    <submittedName>
        <fullName evidence="6">Succinate-semialdehyde dehydrogenase [NADP(+)] GabD</fullName>
        <ecNumber evidence="6">1.2.1.79</ecNumber>
    </submittedName>
</protein>
<dbReference type="RefSeq" id="WP_085835615.1">
    <property type="nucleotide sequence ID" value="NZ_FWFS01000002.1"/>
</dbReference>
<dbReference type="InterPro" id="IPR050740">
    <property type="entry name" value="Aldehyde_DH_Superfamily"/>
</dbReference>
<comment type="similarity">
    <text evidence="1 4">Belongs to the aldehyde dehydrogenase family.</text>
</comment>
<reference evidence="6 7" key="1">
    <citation type="submission" date="2017-03" db="EMBL/GenBank/DDBJ databases">
        <authorList>
            <person name="Afonso C.L."/>
            <person name="Miller P.J."/>
            <person name="Scott M.A."/>
            <person name="Spackman E."/>
            <person name="Goraichik I."/>
            <person name="Dimitrov K.M."/>
            <person name="Suarez D.L."/>
            <person name="Swayne D.E."/>
        </authorList>
    </citation>
    <scope>NUCLEOTIDE SEQUENCE [LARGE SCALE GENOMIC DNA]</scope>
    <source>
        <strain evidence="6 7">CECT 8620</strain>
    </source>
</reference>
<dbReference type="GO" id="GO:0004777">
    <property type="term" value="F:succinate-semialdehyde dehydrogenase (NAD+) activity"/>
    <property type="evidence" value="ECO:0007669"/>
    <property type="project" value="TreeGrafter"/>
</dbReference>
<sequence>MGDFAVINPATGTEIARVPDMGASAAQAAIAAAQSALKAWKARTGKERAQVLRRWFDLVTSATDELAAIITAESGKPLAEAAGEVAYGAAFIEWFAEEAKRIYGETIPATKPGQRLMVLREPIGVVAAITPWNFPLAMITRKVAPALAAGCTIVLKPAKETPLTALKLAELAYQAGVPRDCFAVVTAANSRAIGQVMTDSPIVRKLTFTGSTAVGKTLMAASAGTMKKLSLELGGNAPFIVFDDADLDRAVAGAIAAKFRNAGQTCVCANRILVQTGVYEAFAEKFCAAVAALPVGDGADARTQIGPLIGQGGVDKSDAHVRDALAKGARAMLGGTPLERAGYFYAPTVLRDVPVTADVAREETFGPVAPLFRFDTEAEAIAMANDSEFGLAAYAYTRDLSRAYRVIEALEYGIVGLNEGIISTEVAPFGGVKESGLGREGSRHGIEDFLELKYACIGLEGTP</sequence>
<evidence type="ECO:0000313" key="6">
    <source>
        <dbReference type="EMBL" id="SLN28164.1"/>
    </source>
</evidence>
<evidence type="ECO:0000256" key="3">
    <source>
        <dbReference type="PROSITE-ProRule" id="PRU10007"/>
    </source>
</evidence>
<dbReference type="InterPro" id="IPR010102">
    <property type="entry name" value="Succ_semiAld_DH"/>
</dbReference>
<dbReference type="CDD" id="cd07103">
    <property type="entry name" value="ALDH_F5_SSADH_GabD"/>
    <property type="match status" value="1"/>
</dbReference>
<keyword evidence="2 4" id="KW-0560">Oxidoreductase</keyword>
<dbReference type="NCBIfam" id="TIGR01780">
    <property type="entry name" value="SSADH"/>
    <property type="match status" value="1"/>
</dbReference>
<evidence type="ECO:0000313" key="7">
    <source>
        <dbReference type="Proteomes" id="UP000193862"/>
    </source>
</evidence>
<dbReference type="PROSITE" id="PS00070">
    <property type="entry name" value="ALDEHYDE_DEHYDR_CYS"/>
    <property type="match status" value="1"/>
</dbReference>
<dbReference type="Gene3D" id="3.40.605.10">
    <property type="entry name" value="Aldehyde Dehydrogenase, Chain A, domain 1"/>
    <property type="match status" value="1"/>
</dbReference>
<dbReference type="PROSITE" id="PS00687">
    <property type="entry name" value="ALDEHYDE_DEHYDR_GLU"/>
    <property type="match status" value="1"/>
</dbReference>
<dbReference type="EMBL" id="FWFS01000002">
    <property type="protein sequence ID" value="SLN28164.1"/>
    <property type="molecule type" value="Genomic_DNA"/>
</dbReference>
<dbReference type="InterPro" id="IPR016163">
    <property type="entry name" value="Ald_DH_C"/>
</dbReference>
<dbReference type="FunFam" id="3.40.605.10:FF:000005">
    <property type="entry name" value="Succinate-semialdehyde dehydrogenase I"/>
    <property type="match status" value="1"/>
</dbReference>
<name>A0A1Y5RZM1_9RHOB</name>
<feature type="active site" evidence="3">
    <location>
        <position position="232"/>
    </location>
</feature>
<proteinExistence type="inferred from homology"/>
<dbReference type="FunFam" id="3.40.309.10:FF:000004">
    <property type="entry name" value="Succinate-semialdehyde dehydrogenase I"/>
    <property type="match status" value="1"/>
</dbReference>
<gene>
    <name evidence="6" type="primary">gabD_1</name>
    <name evidence="6" type="ORF">AQS8620_00881</name>
</gene>
<dbReference type="Gene3D" id="3.40.309.10">
    <property type="entry name" value="Aldehyde Dehydrogenase, Chain A, domain 2"/>
    <property type="match status" value="1"/>
</dbReference>
<organism evidence="6 7">
    <name type="scientific">Aquimixticola soesokkakensis</name>
    <dbReference type="NCBI Taxonomy" id="1519096"/>
    <lineage>
        <taxon>Bacteria</taxon>
        <taxon>Pseudomonadati</taxon>
        <taxon>Pseudomonadota</taxon>
        <taxon>Alphaproteobacteria</taxon>
        <taxon>Rhodobacterales</taxon>
        <taxon>Paracoccaceae</taxon>
        <taxon>Aquimixticola</taxon>
    </lineage>
</organism>
<dbReference type="EC" id="1.2.1.79" evidence="6"/>
<dbReference type="GO" id="GO:0036243">
    <property type="term" value="F:succinate-semialdehyde dehydrogenase (NADP+) activity"/>
    <property type="evidence" value="ECO:0007669"/>
    <property type="project" value="UniProtKB-EC"/>
</dbReference>
<evidence type="ECO:0000256" key="1">
    <source>
        <dbReference type="ARBA" id="ARBA00009986"/>
    </source>
</evidence>